<gene>
    <name evidence="1" type="ORF">H8704_10445</name>
</gene>
<dbReference type="EMBL" id="JACRSX010000015">
    <property type="protein sequence ID" value="MBC8563039.1"/>
    <property type="molecule type" value="Genomic_DNA"/>
</dbReference>
<organism evidence="1 2">
    <name type="scientific">Jutongia huaianensis</name>
    <dbReference type="NCBI Taxonomy" id="2763668"/>
    <lineage>
        <taxon>Bacteria</taxon>
        <taxon>Bacillati</taxon>
        <taxon>Bacillota</taxon>
        <taxon>Clostridia</taxon>
        <taxon>Lachnospirales</taxon>
        <taxon>Lachnospiraceae</taxon>
        <taxon>Jutongia</taxon>
    </lineage>
</organism>
<dbReference type="Pfam" id="PF09986">
    <property type="entry name" value="DUF2225"/>
    <property type="match status" value="1"/>
</dbReference>
<evidence type="ECO:0000313" key="2">
    <source>
        <dbReference type="Proteomes" id="UP000606193"/>
    </source>
</evidence>
<reference evidence="1 2" key="1">
    <citation type="submission" date="2020-08" db="EMBL/GenBank/DDBJ databases">
        <title>Genome public.</title>
        <authorList>
            <person name="Liu C."/>
            <person name="Sun Q."/>
        </authorList>
    </citation>
    <scope>NUCLEOTIDE SEQUENCE [LARGE SCALE GENOMIC DNA]</scope>
    <source>
        <strain evidence="1 2">NSJ-37</strain>
    </source>
</reference>
<dbReference type="RefSeq" id="WP_022463854.1">
    <property type="nucleotide sequence ID" value="NZ_JACRSX010000015.1"/>
</dbReference>
<dbReference type="Proteomes" id="UP000606193">
    <property type="component" value="Unassembled WGS sequence"/>
</dbReference>
<keyword evidence="2" id="KW-1185">Reference proteome</keyword>
<dbReference type="InterPro" id="IPR018708">
    <property type="entry name" value="DUF2225"/>
</dbReference>
<name>A0ABR7N333_9FIRM</name>
<proteinExistence type="predicted"/>
<protein>
    <submittedName>
        <fullName evidence="1">DUF2225 domain-containing protein</fullName>
    </submittedName>
</protein>
<accession>A0ABR7N333</accession>
<sequence length="283" mass="32653">MKGIFSGLEKLGLGKLEKVEVFEDASKKEEEAKKGKRKPAAVSEADFLFEKTYVCPVCDKEFHSKKIRTGKVKLLAADTDLRPKYQYVDCLKYDAVVCPHCGYAALDRFFKFMMPAQARLIRENISANFKGLPATENIYTYDDAIERHQLALLNTVIKKAKESERAYTCLKMAWIYRGKAESLPEDTPDRKEQIQELQNQEKELLENAYTGFEAAFSKESFPMCGMDEITVSYLLAELARRIGRYEESSRWISRVLISREANERIKNRAREIKELLNKDMNRA</sequence>
<comment type="caution">
    <text evidence="1">The sequence shown here is derived from an EMBL/GenBank/DDBJ whole genome shotgun (WGS) entry which is preliminary data.</text>
</comment>
<evidence type="ECO:0000313" key="1">
    <source>
        <dbReference type="EMBL" id="MBC8563039.1"/>
    </source>
</evidence>